<keyword evidence="2" id="KW-1185">Reference proteome</keyword>
<dbReference type="EMBL" id="JAZEWV010000002">
    <property type="protein sequence ID" value="MEE4541184.1"/>
    <property type="molecule type" value="Genomic_DNA"/>
</dbReference>
<evidence type="ECO:0000313" key="1">
    <source>
        <dbReference type="EMBL" id="MEE4541184.1"/>
    </source>
</evidence>
<reference evidence="1 2" key="1">
    <citation type="submission" date="2023-12" db="EMBL/GenBank/DDBJ databases">
        <title>Streptomyces sp. V4-01.</title>
        <authorList>
            <person name="Somphong A."/>
            <person name="Phongsopitanun W."/>
        </authorList>
    </citation>
    <scope>NUCLEOTIDE SEQUENCE [LARGE SCALE GENOMIC DNA]</scope>
    <source>
        <strain evidence="1 2">V4-01</strain>
    </source>
</reference>
<dbReference type="RefSeq" id="WP_330793065.1">
    <property type="nucleotide sequence ID" value="NZ_JAZEWV010000002.1"/>
</dbReference>
<comment type="caution">
    <text evidence="1">The sequence shown here is derived from an EMBL/GenBank/DDBJ whole genome shotgun (WGS) entry which is preliminary data.</text>
</comment>
<name>A0ABU7P5W0_9ACTN</name>
<dbReference type="Proteomes" id="UP001344658">
    <property type="component" value="Unassembled WGS sequence"/>
</dbReference>
<gene>
    <name evidence="1" type="ORF">V2S66_04280</name>
</gene>
<sequence>MDREDEPRLTALAPQISRVTVDLLRRTVGLEPAECIPQRALATADSVLATHGTDGLRVLAISLAGWTAVLIEQNAALSGRTQEALLDDIDLTCLEANSED</sequence>
<organism evidence="1 2">
    <name type="scientific">Actinacidiphila polyblastidii</name>
    <dbReference type="NCBI Taxonomy" id="3110430"/>
    <lineage>
        <taxon>Bacteria</taxon>
        <taxon>Bacillati</taxon>
        <taxon>Actinomycetota</taxon>
        <taxon>Actinomycetes</taxon>
        <taxon>Kitasatosporales</taxon>
        <taxon>Streptomycetaceae</taxon>
        <taxon>Actinacidiphila</taxon>
    </lineage>
</organism>
<proteinExistence type="predicted"/>
<evidence type="ECO:0000313" key="2">
    <source>
        <dbReference type="Proteomes" id="UP001344658"/>
    </source>
</evidence>
<protein>
    <submittedName>
        <fullName evidence="1">Uncharacterized protein</fullName>
    </submittedName>
</protein>
<accession>A0ABU7P5W0</accession>